<dbReference type="OMA" id="FRSTHVY"/>
<dbReference type="GO" id="GO:0009909">
    <property type="term" value="P:regulation of flower development"/>
    <property type="evidence" value="ECO:0007669"/>
    <property type="project" value="InterPro"/>
</dbReference>
<name>W1PL71_AMBTC</name>
<dbReference type="eggNOG" id="ENOG502S0DG">
    <property type="taxonomic scope" value="Eukaryota"/>
</dbReference>
<evidence type="ECO:0000313" key="4">
    <source>
        <dbReference type="Proteomes" id="UP000017836"/>
    </source>
</evidence>
<dbReference type="EMBL" id="KI393609">
    <property type="protein sequence ID" value="ERN07885.1"/>
    <property type="molecule type" value="Genomic_DNA"/>
</dbReference>
<dbReference type="OrthoDB" id="1845029at2759"/>
<evidence type="ECO:0008006" key="5">
    <source>
        <dbReference type="Google" id="ProtNLM"/>
    </source>
</evidence>
<dbReference type="Gramene" id="ERN07885">
    <property type="protein sequence ID" value="ERN07885"/>
    <property type="gene ID" value="AMTR_s00012p00223910"/>
</dbReference>
<dbReference type="HOGENOM" id="CLU_121629_0_0_1"/>
<dbReference type="PANTHER" id="PTHR33433">
    <property type="entry name" value="FLOWERING-PROMOTING FACTOR 1-LIKE PROTEIN 1"/>
    <property type="match status" value="1"/>
</dbReference>
<keyword evidence="4" id="KW-1185">Reference proteome</keyword>
<organism evidence="3 4">
    <name type="scientific">Amborella trichopoda</name>
    <dbReference type="NCBI Taxonomy" id="13333"/>
    <lineage>
        <taxon>Eukaryota</taxon>
        <taxon>Viridiplantae</taxon>
        <taxon>Streptophyta</taxon>
        <taxon>Embryophyta</taxon>
        <taxon>Tracheophyta</taxon>
        <taxon>Spermatophyta</taxon>
        <taxon>Magnoliopsida</taxon>
        <taxon>Amborellales</taxon>
        <taxon>Amborellaceae</taxon>
        <taxon>Amborella</taxon>
    </lineage>
</organism>
<comment type="similarity">
    <text evidence="1">Belongs to the FPF1 family.</text>
</comment>
<evidence type="ECO:0000256" key="1">
    <source>
        <dbReference type="ARBA" id="ARBA00008013"/>
    </source>
</evidence>
<accession>W1PL71</accession>
<proteinExistence type="inferred from homology"/>
<evidence type="ECO:0000313" key="3">
    <source>
        <dbReference type="EMBL" id="ERN07885.1"/>
    </source>
</evidence>
<gene>
    <name evidence="3" type="ORF">AMTR_s00012p00223910</name>
</gene>
<evidence type="ECO:0000256" key="2">
    <source>
        <dbReference type="SAM" id="MobiDB-lite"/>
    </source>
</evidence>
<reference evidence="4" key="1">
    <citation type="journal article" date="2013" name="Science">
        <title>The Amborella genome and the evolution of flowering plants.</title>
        <authorList>
            <consortium name="Amborella Genome Project"/>
        </authorList>
    </citation>
    <scope>NUCLEOTIDE SEQUENCE [LARGE SCALE GENOMIC DNA]</scope>
</reference>
<dbReference type="Proteomes" id="UP000017836">
    <property type="component" value="Unassembled WGS sequence"/>
</dbReference>
<feature type="region of interest" description="Disordered" evidence="2">
    <location>
        <begin position="22"/>
        <end position="41"/>
    </location>
</feature>
<dbReference type="InterPro" id="IPR039274">
    <property type="entry name" value="FPF1"/>
</dbReference>
<dbReference type="AlphaFoldDB" id="W1PL71"/>
<sequence>MSGVWVFRNGVAKLVSNPNVEPLDWPEPSSSSSSSSSHRLGGSKKRVLLHLPSNQVIGCYAELEERLKQHGWERYYPLGQRARADVIQFHRSAASVDLITLPRDFSHFKSTHMFDIVVKNRSFFEVQDRPI</sequence>
<protein>
    <recommendedName>
        <fullName evidence="5">Flowering-promoting factor 1-like protein 1</fullName>
    </recommendedName>
</protein>
<dbReference type="KEGG" id="atr:18436122"/>